<dbReference type="AlphaFoldDB" id="A0A699QCK0"/>
<organism evidence="1">
    <name type="scientific">Tanacetum cinerariifolium</name>
    <name type="common">Dalmatian daisy</name>
    <name type="synonym">Chrysanthemum cinerariifolium</name>
    <dbReference type="NCBI Taxonomy" id="118510"/>
    <lineage>
        <taxon>Eukaryota</taxon>
        <taxon>Viridiplantae</taxon>
        <taxon>Streptophyta</taxon>
        <taxon>Embryophyta</taxon>
        <taxon>Tracheophyta</taxon>
        <taxon>Spermatophyta</taxon>
        <taxon>Magnoliopsida</taxon>
        <taxon>eudicotyledons</taxon>
        <taxon>Gunneridae</taxon>
        <taxon>Pentapetalae</taxon>
        <taxon>asterids</taxon>
        <taxon>campanulids</taxon>
        <taxon>Asterales</taxon>
        <taxon>Asteraceae</taxon>
        <taxon>Asteroideae</taxon>
        <taxon>Anthemideae</taxon>
        <taxon>Anthemidinae</taxon>
        <taxon>Tanacetum</taxon>
    </lineage>
</organism>
<accession>A0A699QCK0</accession>
<name>A0A699QCK0_TANCI</name>
<reference evidence="1" key="1">
    <citation type="journal article" date="2019" name="Sci. Rep.">
        <title>Draft genome of Tanacetum cinerariifolium, the natural source of mosquito coil.</title>
        <authorList>
            <person name="Yamashiro T."/>
            <person name="Shiraishi A."/>
            <person name="Satake H."/>
            <person name="Nakayama K."/>
        </authorList>
    </citation>
    <scope>NUCLEOTIDE SEQUENCE</scope>
</reference>
<dbReference type="EMBL" id="BKCJ011012004">
    <property type="protein sequence ID" value="GFC66662.1"/>
    <property type="molecule type" value="Genomic_DNA"/>
</dbReference>
<gene>
    <name evidence="1" type="ORF">Tci_838632</name>
</gene>
<proteinExistence type="predicted"/>
<sequence length="91" mass="10050">MVSNLPSQTPVSPESAALLAQIENHCTVECFSNEPRYFAWIRAAVDAAADLWALRQGWAPEMVRATYKRNACLCSSTPISWNATTGILSEY</sequence>
<evidence type="ECO:0000313" key="1">
    <source>
        <dbReference type="EMBL" id="GFC66662.1"/>
    </source>
</evidence>
<comment type="caution">
    <text evidence="1">The sequence shown here is derived from an EMBL/GenBank/DDBJ whole genome shotgun (WGS) entry which is preliminary data.</text>
</comment>
<protein>
    <submittedName>
        <fullName evidence="1">Uncharacterized protein</fullName>
    </submittedName>
</protein>